<feature type="region of interest" description="Disordered" evidence="1">
    <location>
        <begin position="364"/>
        <end position="419"/>
    </location>
</feature>
<dbReference type="RefSeq" id="WP_152792159.1">
    <property type="nucleotide sequence ID" value="NZ_VJZE01000909.1"/>
</dbReference>
<proteinExistence type="predicted"/>
<dbReference type="Proteomes" id="UP000326979">
    <property type="component" value="Unassembled WGS sequence"/>
</dbReference>
<name>A0A5N8WHT1_9ACTN</name>
<reference evidence="2 3" key="1">
    <citation type="submission" date="2019-07" db="EMBL/GenBank/DDBJ databases">
        <title>New species of Amycolatopsis and Streptomyces.</title>
        <authorList>
            <person name="Duangmal K."/>
            <person name="Teo W.F.A."/>
            <person name="Lipun K."/>
        </authorList>
    </citation>
    <scope>NUCLEOTIDE SEQUENCE [LARGE SCALE GENOMIC DNA]</scope>
    <source>
        <strain evidence="2 3">TISTR 2346</strain>
    </source>
</reference>
<evidence type="ECO:0008006" key="4">
    <source>
        <dbReference type="Google" id="ProtNLM"/>
    </source>
</evidence>
<comment type="caution">
    <text evidence="2">The sequence shown here is derived from an EMBL/GenBank/DDBJ whole genome shotgun (WGS) entry which is preliminary data.</text>
</comment>
<evidence type="ECO:0000313" key="3">
    <source>
        <dbReference type="Proteomes" id="UP000326979"/>
    </source>
</evidence>
<dbReference type="AlphaFoldDB" id="A0A5N8WHT1"/>
<protein>
    <recommendedName>
        <fullName evidence="4">PE-PGRS family protein</fullName>
    </recommendedName>
</protein>
<dbReference type="OrthoDB" id="4332350at2"/>
<evidence type="ECO:0000313" key="2">
    <source>
        <dbReference type="EMBL" id="MPY47003.1"/>
    </source>
</evidence>
<accession>A0A5N8WHT1</accession>
<dbReference type="EMBL" id="VJZE01000909">
    <property type="protein sequence ID" value="MPY47003.1"/>
    <property type="molecule type" value="Genomic_DNA"/>
</dbReference>
<organism evidence="2 3">
    <name type="scientific">Streptomyces phyllanthi</name>
    <dbReference type="NCBI Taxonomy" id="1803180"/>
    <lineage>
        <taxon>Bacteria</taxon>
        <taxon>Bacillati</taxon>
        <taxon>Actinomycetota</taxon>
        <taxon>Actinomycetes</taxon>
        <taxon>Kitasatosporales</taxon>
        <taxon>Streptomycetaceae</taxon>
        <taxon>Streptomyces</taxon>
    </lineage>
</organism>
<keyword evidence="3" id="KW-1185">Reference proteome</keyword>
<sequence length="419" mass="47149">MPTFHRQPEWQQKAGRHTRLVDPVLTVRQLSRFEFNMRSLVRIDHALVFSTPKGGYEAYLPPQRPTRADVAAKRYTAVYEVDMGVHPSTDELRLPSDNDAFEFTAEAELSWQVLDPARFVASGHRNVPALILGELQQAARPVTRRFSIADSATAERELLEAVTVLGPLGATAGLQVTWTLRLRRDQENIDHQKRLQAIDHSATEQMRVAQRGMDVDVEVDRRNRQQDALQIERAMQYGGQQQELALQQQRWQYEQAMLHSGQQHQLALQQGQQELELQQVEAQKIAFYQWHLQQGGVHAWALHLASHPEDSRLVMSSMREDQLRMIQSQMDLVTQLLGSDAAENWELEEPKKLALRTVNDILTQRLPGVPQTPPPLPYDDGPGQLAAGQQDTGDAGQAGQQPQGPPPPGHHPAQTPTAG</sequence>
<feature type="compositionally biased region" description="Low complexity" evidence="1">
    <location>
        <begin position="386"/>
        <end position="402"/>
    </location>
</feature>
<feature type="non-terminal residue" evidence="2">
    <location>
        <position position="419"/>
    </location>
</feature>
<evidence type="ECO:0000256" key="1">
    <source>
        <dbReference type="SAM" id="MobiDB-lite"/>
    </source>
</evidence>
<gene>
    <name evidence="2" type="ORF">FNH04_46065</name>
</gene>